<evidence type="ECO:0000256" key="6">
    <source>
        <dbReference type="ARBA" id="ARBA00022691"/>
    </source>
</evidence>
<dbReference type="GO" id="GO:0005737">
    <property type="term" value="C:cytoplasm"/>
    <property type="evidence" value="ECO:0007669"/>
    <property type="project" value="UniProtKB-SubCell"/>
</dbReference>
<feature type="binding site" evidence="7">
    <location>
        <position position="55"/>
    </location>
    <ligand>
        <name>S-adenosyl-L-methionine</name>
        <dbReference type="ChEBI" id="CHEBI:59789"/>
    </ligand>
</feature>
<evidence type="ECO:0000313" key="8">
    <source>
        <dbReference type="EMBL" id="VFP80332.1"/>
    </source>
</evidence>
<dbReference type="GO" id="GO:0071424">
    <property type="term" value="F:rRNA (cytosine-N4-)-methyltransferase activity"/>
    <property type="evidence" value="ECO:0007669"/>
    <property type="project" value="UniProtKB-UniRule"/>
</dbReference>
<dbReference type="Proteomes" id="UP000294338">
    <property type="component" value="Chromosome 1"/>
</dbReference>
<keyword evidence="3 7" id="KW-0698">rRNA processing</keyword>
<sequence length="311" mass="35081">MKTIQKHIPVLVNEAVHGLNIKSDGIYIDGTFGCGGHSRVILSHLGAKGRLYAMDCDPWAISIASAITDPRFTVVHSSFSKMAQYVSMHQLMGKIDGIMLDFGVSSPQIDDAQRGFSFMKDGPLDMRMDPTRGQSAATWLLNTKEKDIAFVLRAFGQERFAKRIARAIIKRNHTNPIIRTKDLADVIYTAIPFREKWKHPATRSFQAIRIVINNEIEEIKEALLGALQILKSGGRLSVITFHSLEDRLVKNFIREHSNRPQVPSGFPISEAQLDHLEKRCLKSLRKIMPNITEIFNNPRARSATLRIAERI</sequence>
<feature type="binding site" evidence="7">
    <location>
        <position position="79"/>
    </location>
    <ligand>
        <name>S-adenosyl-L-methionine</name>
        <dbReference type="ChEBI" id="CHEBI:59789"/>
    </ligand>
</feature>
<dbReference type="PANTHER" id="PTHR11265">
    <property type="entry name" value="S-ADENOSYL-METHYLTRANSFERASE MRAW"/>
    <property type="match status" value="1"/>
</dbReference>
<dbReference type="HAMAP" id="MF_01007">
    <property type="entry name" value="16SrRNA_methyltr_H"/>
    <property type="match status" value="1"/>
</dbReference>
<evidence type="ECO:0000313" key="9">
    <source>
        <dbReference type="Proteomes" id="UP000294338"/>
    </source>
</evidence>
<keyword evidence="5 7" id="KW-0808">Transferase</keyword>
<dbReference type="GO" id="GO:0070475">
    <property type="term" value="P:rRNA base methylation"/>
    <property type="evidence" value="ECO:0007669"/>
    <property type="project" value="UniProtKB-UniRule"/>
</dbReference>
<reference evidence="8 9" key="1">
    <citation type="submission" date="2019-02" db="EMBL/GenBank/DDBJ databases">
        <authorList>
            <person name="Manzano-Marin A."/>
            <person name="Manzano-Marin A."/>
        </authorList>
    </citation>
    <scope>NUCLEOTIDE SEQUENCE [LARGE SCALE GENOMIC DNA]</scope>
    <source>
        <strain evidence="8 9">ErCisplendens/pseudotsugae</strain>
    </source>
</reference>
<protein>
    <recommendedName>
        <fullName evidence="7">Ribosomal RNA small subunit methyltransferase H</fullName>
        <ecNumber evidence="7">2.1.1.199</ecNumber>
    </recommendedName>
    <alternativeName>
        <fullName evidence="7">16S rRNA m(4)C1402 methyltransferase</fullName>
    </alternativeName>
    <alternativeName>
        <fullName evidence="7">rRNA (cytosine-N(4)-)-methyltransferase RsmH</fullName>
    </alternativeName>
</protein>
<name>A0A451D3T0_9GAMM</name>
<dbReference type="PIRSF" id="PIRSF004486">
    <property type="entry name" value="MraW"/>
    <property type="match status" value="1"/>
</dbReference>
<evidence type="ECO:0000256" key="5">
    <source>
        <dbReference type="ARBA" id="ARBA00022679"/>
    </source>
</evidence>
<feature type="binding site" evidence="7">
    <location>
        <position position="101"/>
    </location>
    <ligand>
        <name>S-adenosyl-L-methionine</name>
        <dbReference type="ChEBI" id="CHEBI:59789"/>
    </ligand>
</feature>
<comment type="similarity">
    <text evidence="1 7">Belongs to the methyltransferase superfamily. RsmH family.</text>
</comment>
<dbReference type="Pfam" id="PF01795">
    <property type="entry name" value="Methyltransf_5"/>
    <property type="match status" value="1"/>
</dbReference>
<proteinExistence type="inferred from homology"/>
<evidence type="ECO:0000256" key="7">
    <source>
        <dbReference type="HAMAP-Rule" id="MF_01007"/>
    </source>
</evidence>
<comment type="function">
    <text evidence="7">Specifically methylates the N4 position of cytidine in position 1402 (C1402) of 16S rRNA.</text>
</comment>
<dbReference type="SUPFAM" id="SSF53335">
    <property type="entry name" value="S-adenosyl-L-methionine-dependent methyltransferases"/>
    <property type="match status" value="1"/>
</dbReference>
<dbReference type="NCBIfam" id="TIGR00006">
    <property type="entry name" value="16S rRNA (cytosine(1402)-N(4))-methyltransferase RsmH"/>
    <property type="match status" value="1"/>
</dbReference>
<dbReference type="EMBL" id="LR217705">
    <property type="protein sequence ID" value="VFP80332.1"/>
    <property type="molecule type" value="Genomic_DNA"/>
</dbReference>
<dbReference type="Gene3D" id="3.40.50.150">
    <property type="entry name" value="Vaccinia Virus protein VP39"/>
    <property type="match status" value="1"/>
</dbReference>
<dbReference type="AlphaFoldDB" id="A0A451D3T0"/>
<feature type="binding site" evidence="7">
    <location>
        <begin position="35"/>
        <end position="37"/>
    </location>
    <ligand>
        <name>S-adenosyl-L-methionine</name>
        <dbReference type="ChEBI" id="CHEBI:59789"/>
    </ligand>
</feature>
<evidence type="ECO:0000256" key="3">
    <source>
        <dbReference type="ARBA" id="ARBA00022552"/>
    </source>
</evidence>
<dbReference type="Gene3D" id="1.10.150.170">
    <property type="entry name" value="Putative methyltransferase TM0872, insert domain"/>
    <property type="match status" value="1"/>
</dbReference>
<feature type="binding site" evidence="7">
    <location>
        <position position="108"/>
    </location>
    <ligand>
        <name>S-adenosyl-L-methionine</name>
        <dbReference type="ChEBI" id="CHEBI:59789"/>
    </ligand>
</feature>
<keyword evidence="6 7" id="KW-0949">S-adenosyl-L-methionine</keyword>
<dbReference type="SUPFAM" id="SSF81799">
    <property type="entry name" value="Putative methyltransferase TM0872, insert domain"/>
    <property type="match status" value="1"/>
</dbReference>
<keyword evidence="2 7" id="KW-0963">Cytoplasm</keyword>
<evidence type="ECO:0000256" key="4">
    <source>
        <dbReference type="ARBA" id="ARBA00022603"/>
    </source>
</evidence>
<dbReference type="InterPro" id="IPR002903">
    <property type="entry name" value="RsmH"/>
</dbReference>
<accession>A0A451D3T0</accession>
<dbReference type="FunFam" id="1.10.150.170:FF:000001">
    <property type="entry name" value="Ribosomal RNA small subunit methyltransferase H"/>
    <property type="match status" value="1"/>
</dbReference>
<dbReference type="EC" id="2.1.1.199" evidence="7"/>
<keyword evidence="4 7" id="KW-0489">Methyltransferase</keyword>
<dbReference type="InterPro" id="IPR023397">
    <property type="entry name" value="SAM-dep_MeTrfase_MraW_recog"/>
</dbReference>
<comment type="catalytic activity">
    <reaction evidence="7">
        <text>cytidine(1402) in 16S rRNA + S-adenosyl-L-methionine = N(4)-methylcytidine(1402) in 16S rRNA + S-adenosyl-L-homocysteine + H(+)</text>
        <dbReference type="Rhea" id="RHEA:42928"/>
        <dbReference type="Rhea" id="RHEA-COMP:10286"/>
        <dbReference type="Rhea" id="RHEA-COMP:10287"/>
        <dbReference type="ChEBI" id="CHEBI:15378"/>
        <dbReference type="ChEBI" id="CHEBI:57856"/>
        <dbReference type="ChEBI" id="CHEBI:59789"/>
        <dbReference type="ChEBI" id="CHEBI:74506"/>
        <dbReference type="ChEBI" id="CHEBI:82748"/>
        <dbReference type="EC" id="2.1.1.199"/>
    </reaction>
</comment>
<evidence type="ECO:0000256" key="2">
    <source>
        <dbReference type="ARBA" id="ARBA00022490"/>
    </source>
</evidence>
<gene>
    <name evidence="7 8" type="primary">rsmH</name>
    <name evidence="8" type="ORF">ERCISPPS3390_202</name>
</gene>
<organism evidence="8 9">
    <name type="scientific">Candidatus Erwinia haradaeae</name>
    <dbReference type="NCBI Taxonomy" id="1922217"/>
    <lineage>
        <taxon>Bacteria</taxon>
        <taxon>Pseudomonadati</taxon>
        <taxon>Pseudomonadota</taxon>
        <taxon>Gammaproteobacteria</taxon>
        <taxon>Enterobacterales</taxon>
        <taxon>Erwiniaceae</taxon>
        <taxon>Erwinia</taxon>
    </lineage>
</organism>
<comment type="subcellular location">
    <subcellularLocation>
        <location evidence="7">Cytoplasm</location>
    </subcellularLocation>
</comment>
<dbReference type="RefSeq" id="WP_197095390.1">
    <property type="nucleotide sequence ID" value="NZ_LR217705.1"/>
</dbReference>
<dbReference type="InterPro" id="IPR029063">
    <property type="entry name" value="SAM-dependent_MTases_sf"/>
</dbReference>
<dbReference type="PANTHER" id="PTHR11265:SF0">
    <property type="entry name" value="12S RRNA N4-METHYLCYTIDINE METHYLTRANSFERASE"/>
    <property type="match status" value="1"/>
</dbReference>
<evidence type="ECO:0000256" key="1">
    <source>
        <dbReference type="ARBA" id="ARBA00010396"/>
    </source>
</evidence>